<dbReference type="SUPFAM" id="SSF53098">
    <property type="entry name" value="Ribonuclease H-like"/>
    <property type="match status" value="1"/>
</dbReference>
<dbReference type="Pfam" id="PF13976">
    <property type="entry name" value="gag_pre-integrs"/>
    <property type="match status" value="1"/>
</dbReference>
<sequence length="934" mass="104477">MSESATENSSSSLNSAINYNDPYFLSSSDNSNSQLGQIIFNGDNYLNWSRSVRLALGAKNKLAFVDGTLTRPSADSSNLQKWVRNDYMVTGWILCSMEKNIAECFIFNHSARDLWLEIQERYGHSNAPQLYEIHKNLMSIEQNDDSIAVYYGKLKQVWDKLQIIEPFPDCTCGAMSKCSCGLLRKILEADQLRKLIQLITGLNKDYDQAKINLLSMDPLPSVNRAYHLLQQIEKQGALNLSSHSSEMSALLSVHNNQYNRPPSGSAGQRRDYRDSSKKQKFDRFCDHCKMKGHTKDVCFKIVGYPEWYKGSKGQGTQGNRSHNSQRFAGSVEEKENYSAGILGSSPLDFEIGSGSNVNNVVGTTATINPQVFSALYKEFVKIMQSTQVAPSTESFNSAVNFAGTLSATQTSGSLLTASQHVWIVDTGASDHMAFLLDMFANTHMLKQPIKIALPDGTYKLVDTVGTISLTPEITLYNVFYVPSFKHNLLSVGRLLDQNNLIAKFEKNSCCFQDLTTSNVKAVAMRHGGLYRFLREVPSSFLVQNKPVTVESYVSQASVHTCSLDIIHARLGHASLSKLQHLPFYSTINKTVDFHCEACVLAKHHKLPFTISTSIASACFDLVHIDLWGPYETPTLSGASKVKVIRSDNGTEIVQEFCGVLFSSKGIIHQKTLVGVPQQNGRVERKHRHLLETARALRLFANLPVRFWGECLLTSTYLINLMPSSVLSWKTPYEVLLKKLPDYENLRIVGCLCYAAVKSHDKLAPRARKCIFLGYPYAQKGYKLYDLISHKIILSRDVVFKENIFPFHQTKAVSEPTQLPLVNPALCPENELVDDSPINIPPFPSQHISSPSSSSGQQLTQSYTEQQNSDFSFSSESPSHSPSQTPTKISLPLTSSIPEQRKSSRSIQLPKKFSDYILSNTHKPQAHYTSFPLWR</sequence>
<dbReference type="InterPro" id="IPR036397">
    <property type="entry name" value="RNaseH_sf"/>
</dbReference>
<proteinExistence type="predicted"/>
<reference evidence="3" key="1">
    <citation type="journal article" date="2021" name="Nat. Commun.">
        <title>Genomic analyses provide insights into spinach domestication and the genetic basis of agronomic traits.</title>
        <authorList>
            <person name="Cai X."/>
            <person name="Sun X."/>
            <person name="Xu C."/>
            <person name="Sun H."/>
            <person name="Wang X."/>
            <person name="Ge C."/>
            <person name="Zhang Z."/>
            <person name="Wang Q."/>
            <person name="Fei Z."/>
            <person name="Jiao C."/>
            <person name="Wang Q."/>
        </authorList>
    </citation>
    <scope>NUCLEOTIDE SEQUENCE [LARGE SCALE GENOMIC DNA]</scope>
    <source>
        <strain evidence="3">cv. Varoflay</strain>
    </source>
</reference>
<dbReference type="Pfam" id="PF25597">
    <property type="entry name" value="SH3_retrovirus"/>
    <property type="match status" value="1"/>
</dbReference>
<dbReference type="InterPro" id="IPR057670">
    <property type="entry name" value="SH3_retrovirus"/>
</dbReference>
<dbReference type="Pfam" id="PF14244">
    <property type="entry name" value="Retrotran_gag_3"/>
    <property type="match status" value="1"/>
</dbReference>
<feature type="compositionally biased region" description="Polar residues" evidence="1">
    <location>
        <begin position="883"/>
        <end position="897"/>
    </location>
</feature>
<evidence type="ECO:0000256" key="1">
    <source>
        <dbReference type="SAM" id="MobiDB-lite"/>
    </source>
</evidence>
<feature type="region of interest" description="Disordered" evidence="1">
    <location>
        <begin position="837"/>
        <end position="908"/>
    </location>
</feature>
<protein>
    <recommendedName>
        <fullName evidence="2">Integrase catalytic domain-containing protein</fullName>
    </recommendedName>
</protein>
<keyword evidence="3" id="KW-1185">Reference proteome</keyword>
<dbReference type="RefSeq" id="XP_056694807.1">
    <property type="nucleotide sequence ID" value="XM_056838829.1"/>
</dbReference>
<name>A0ABM3RGR3_SPIOL</name>
<organism evidence="3 4">
    <name type="scientific">Spinacia oleracea</name>
    <name type="common">Spinach</name>
    <dbReference type="NCBI Taxonomy" id="3562"/>
    <lineage>
        <taxon>Eukaryota</taxon>
        <taxon>Viridiplantae</taxon>
        <taxon>Streptophyta</taxon>
        <taxon>Embryophyta</taxon>
        <taxon>Tracheophyta</taxon>
        <taxon>Spermatophyta</taxon>
        <taxon>Magnoliopsida</taxon>
        <taxon>eudicotyledons</taxon>
        <taxon>Gunneridae</taxon>
        <taxon>Pentapetalae</taxon>
        <taxon>Caryophyllales</taxon>
        <taxon>Chenopodiaceae</taxon>
        <taxon>Chenopodioideae</taxon>
        <taxon>Anserineae</taxon>
        <taxon>Spinacia</taxon>
    </lineage>
</organism>
<feature type="region of interest" description="Disordered" evidence="1">
    <location>
        <begin position="255"/>
        <end position="275"/>
    </location>
</feature>
<dbReference type="GeneID" id="130469488"/>
<evidence type="ECO:0000313" key="3">
    <source>
        <dbReference type="Proteomes" id="UP000813463"/>
    </source>
</evidence>
<accession>A0ABM3RGR3</accession>
<feature type="compositionally biased region" description="Polar residues" evidence="1">
    <location>
        <begin position="255"/>
        <end position="266"/>
    </location>
</feature>
<dbReference type="InterPro" id="IPR001584">
    <property type="entry name" value="Integrase_cat-core"/>
</dbReference>
<dbReference type="InterPro" id="IPR012337">
    <property type="entry name" value="RNaseH-like_sf"/>
</dbReference>
<reference evidence="4" key="2">
    <citation type="submission" date="2025-08" db="UniProtKB">
        <authorList>
            <consortium name="RefSeq"/>
        </authorList>
    </citation>
    <scope>IDENTIFICATION</scope>
    <source>
        <tissue evidence="4">Leaf</tissue>
    </source>
</reference>
<dbReference type="InterPro" id="IPR025724">
    <property type="entry name" value="GAG-pre-integrase_dom"/>
</dbReference>
<dbReference type="Proteomes" id="UP000813463">
    <property type="component" value="Chromosome 3"/>
</dbReference>
<dbReference type="Pfam" id="PF22936">
    <property type="entry name" value="Pol_BBD"/>
    <property type="match status" value="1"/>
</dbReference>
<feature type="compositionally biased region" description="Low complexity" evidence="1">
    <location>
        <begin position="844"/>
        <end position="861"/>
    </location>
</feature>
<feature type="compositionally biased region" description="Low complexity" evidence="1">
    <location>
        <begin position="868"/>
        <end position="882"/>
    </location>
</feature>
<gene>
    <name evidence="4" type="primary">LOC130469488</name>
</gene>
<dbReference type="PANTHER" id="PTHR37610:SF40">
    <property type="entry name" value="OS01G0909600 PROTEIN"/>
    <property type="match status" value="1"/>
</dbReference>
<evidence type="ECO:0000259" key="2">
    <source>
        <dbReference type="PROSITE" id="PS50994"/>
    </source>
</evidence>
<feature type="domain" description="Integrase catalytic" evidence="2">
    <location>
        <begin position="642"/>
        <end position="739"/>
    </location>
</feature>
<evidence type="ECO:0000313" key="4">
    <source>
        <dbReference type="RefSeq" id="XP_056694807.1"/>
    </source>
</evidence>
<dbReference type="PROSITE" id="PS50994">
    <property type="entry name" value="INTEGRASE"/>
    <property type="match status" value="1"/>
</dbReference>
<dbReference type="PANTHER" id="PTHR37610">
    <property type="entry name" value="CCHC-TYPE DOMAIN-CONTAINING PROTEIN"/>
    <property type="match status" value="1"/>
</dbReference>
<dbReference type="Gene3D" id="3.30.420.10">
    <property type="entry name" value="Ribonuclease H-like superfamily/Ribonuclease H"/>
    <property type="match status" value="1"/>
</dbReference>
<dbReference type="InterPro" id="IPR054722">
    <property type="entry name" value="PolX-like_BBD"/>
</dbReference>
<dbReference type="InterPro" id="IPR029472">
    <property type="entry name" value="Copia-like_N"/>
</dbReference>